<evidence type="ECO:0000256" key="8">
    <source>
        <dbReference type="SAM" id="Phobius"/>
    </source>
</evidence>
<dbReference type="PROSITE" id="PS50893">
    <property type="entry name" value="ABC_TRANSPORTER_2"/>
    <property type="match status" value="1"/>
</dbReference>
<evidence type="ECO:0000256" key="6">
    <source>
        <dbReference type="ARBA" id="ARBA00023136"/>
    </source>
</evidence>
<dbReference type="Gene3D" id="1.20.1560.10">
    <property type="entry name" value="ABC transporter type 1, transmembrane domain"/>
    <property type="match status" value="1"/>
</dbReference>
<dbReference type="InterPro" id="IPR036640">
    <property type="entry name" value="ABC1_TM_sf"/>
</dbReference>
<keyword evidence="12" id="KW-1185">Reference proteome</keyword>
<evidence type="ECO:0000313" key="11">
    <source>
        <dbReference type="EMBL" id="QPL05221.1"/>
    </source>
</evidence>
<dbReference type="InterPro" id="IPR003439">
    <property type="entry name" value="ABC_transporter-like_ATP-bd"/>
</dbReference>
<dbReference type="InterPro" id="IPR003593">
    <property type="entry name" value="AAA+_ATPase"/>
</dbReference>
<evidence type="ECO:0000313" key="12">
    <source>
        <dbReference type="Proteomes" id="UP000594637"/>
    </source>
</evidence>
<dbReference type="InterPro" id="IPR039421">
    <property type="entry name" value="Type_1_exporter"/>
</dbReference>
<sequence>MSSPDRPREKDPMARAPRAPKVPVGTRAGSRANAASFALTALGGLASGWTLIHLGRGLGAVAENTLSRSADGDWRAPLLAALLGALLAGACQLATELIARTSAAGQEGAIRAKALGHLLALGPGRAREHRSGATVSLLTDGAERVALYRQTFLAPTVAAALSPALVLILLAVTVDWVPAVVLALAVVLIPGSISVLHSTVRRSSSGSRRQRTRLSAEYLDAIQGLTTLVLARAAWRTHESLKLEGEANRRAVMGLLAGNQLVILVTDGLFSLFFVTTSAALALARLGSGAIGAGDALAIVLVSYILLEPLDRVGAFFYVGMGGLANQRALRALLATERSDGAAPPDGESLHESTPEGRADGAALSLSGVTATWAQSDDEAPAVLDDVSLTVAPGERVAVVGPSGAGKSTLVSLVSGDLLPAAGTVRVDGTALTAATQDEVRAASAVVAQTTWLFTGTIADNLRLADPGATEERMWRALEAANLADEVRLMPEGLDTLLGEQGLGLSGGQAQRVSLARAFLADRPLLVLDEPTSQVDLDSEARIVQAIERVSAGRTVLTVSHRAGAVTGADRVLRVQDGRVAVATPSKQEA</sequence>
<dbReference type="Proteomes" id="UP000594637">
    <property type="component" value="Chromosome"/>
</dbReference>
<feature type="domain" description="ABC transmembrane type-1" evidence="10">
    <location>
        <begin position="34"/>
        <end position="322"/>
    </location>
</feature>
<gene>
    <name evidence="11" type="ORF">ID810_10950</name>
</gene>
<keyword evidence="2 8" id="KW-0812">Transmembrane</keyword>
<dbReference type="InterPro" id="IPR017871">
    <property type="entry name" value="ABC_transporter-like_CS"/>
</dbReference>
<reference evidence="11 12" key="1">
    <citation type="submission" date="2020-11" db="EMBL/GenBank/DDBJ databases">
        <title>Actinomyces sp. ZJ750.</title>
        <authorList>
            <person name="Zhou J."/>
        </authorList>
    </citation>
    <scope>NUCLEOTIDE SEQUENCE [LARGE SCALE GENOMIC DNA]</scope>
    <source>
        <strain evidence="11 12">ZJ750</strain>
    </source>
</reference>
<evidence type="ECO:0000256" key="2">
    <source>
        <dbReference type="ARBA" id="ARBA00022692"/>
    </source>
</evidence>
<feature type="transmembrane region" description="Helical" evidence="8">
    <location>
        <begin position="34"/>
        <end position="54"/>
    </location>
</feature>
<proteinExistence type="predicted"/>
<organism evidence="11 12">
    <name type="scientific">Actinomyces respiraculi</name>
    <dbReference type="NCBI Taxonomy" id="2744574"/>
    <lineage>
        <taxon>Bacteria</taxon>
        <taxon>Bacillati</taxon>
        <taxon>Actinomycetota</taxon>
        <taxon>Actinomycetes</taxon>
        <taxon>Actinomycetales</taxon>
        <taxon>Actinomycetaceae</taxon>
        <taxon>Actinomyces</taxon>
    </lineage>
</organism>
<dbReference type="GO" id="GO:0005524">
    <property type="term" value="F:ATP binding"/>
    <property type="evidence" value="ECO:0007669"/>
    <property type="project" value="UniProtKB-KW"/>
</dbReference>
<dbReference type="InterPro" id="IPR027417">
    <property type="entry name" value="P-loop_NTPase"/>
</dbReference>
<feature type="transmembrane region" description="Helical" evidence="8">
    <location>
        <begin position="152"/>
        <end position="170"/>
    </location>
</feature>
<evidence type="ECO:0000259" key="10">
    <source>
        <dbReference type="PROSITE" id="PS50929"/>
    </source>
</evidence>
<evidence type="ECO:0000259" key="9">
    <source>
        <dbReference type="PROSITE" id="PS50893"/>
    </source>
</evidence>
<dbReference type="SUPFAM" id="SSF52540">
    <property type="entry name" value="P-loop containing nucleoside triphosphate hydrolases"/>
    <property type="match status" value="1"/>
</dbReference>
<dbReference type="PROSITE" id="PS50929">
    <property type="entry name" value="ABC_TM1F"/>
    <property type="match status" value="1"/>
</dbReference>
<dbReference type="GO" id="GO:0140359">
    <property type="term" value="F:ABC-type transporter activity"/>
    <property type="evidence" value="ECO:0007669"/>
    <property type="project" value="InterPro"/>
</dbReference>
<feature type="compositionally biased region" description="Basic and acidic residues" evidence="7">
    <location>
        <begin position="1"/>
        <end position="13"/>
    </location>
</feature>
<name>A0A7T0LK33_9ACTO</name>
<comment type="subcellular location">
    <subcellularLocation>
        <location evidence="1">Cell membrane</location>
        <topology evidence="1">Multi-pass membrane protein</topology>
    </subcellularLocation>
</comment>
<dbReference type="Gene3D" id="3.40.50.300">
    <property type="entry name" value="P-loop containing nucleotide triphosphate hydrolases"/>
    <property type="match status" value="1"/>
</dbReference>
<dbReference type="SUPFAM" id="SSF90123">
    <property type="entry name" value="ABC transporter transmembrane region"/>
    <property type="match status" value="1"/>
</dbReference>
<dbReference type="PANTHER" id="PTHR24221:SF590">
    <property type="entry name" value="COMPONENT LINKED WITH THE ASSEMBLY OF CYTOCHROME' TRANSPORT TRANSMEMBRANE ATP-BINDING PROTEIN ABC TRANSPORTER CYDD-RELATED"/>
    <property type="match status" value="1"/>
</dbReference>
<dbReference type="GO" id="GO:0016887">
    <property type="term" value="F:ATP hydrolysis activity"/>
    <property type="evidence" value="ECO:0007669"/>
    <property type="project" value="InterPro"/>
</dbReference>
<evidence type="ECO:0000256" key="4">
    <source>
        <dbReference type="ARBA" id="ARBA00022840"/>
    </source>
</evidence>
<dbReference type="SMART" id="SM00382">
    <property type="entry name" value="AAA"/>
    <property type="match status" value="1"/>
</dbReference>
<feature type="transmembrane region" description="Helical" evidence="8">
    <location>
        <begin position="74"/>
        <end position="94"/>
    </location>
</feature>
<keyword evidence="5 8" id="KW-1133">Transmembrane helix</keyword>
<keyword evidence="3" id="KW-0547">Nucleotide-binding</keyword>
<evidence type="ECO:0000256" key="1">
    <source>
        <dbReference type="ARBA" id="ARBA00004651"/>
    </source>
</evidence>
<dbReference type="Pfam" id="PF00005">
    <property type="entry name" value="ABC_tran"/>
    <property type="match status" value="1"/>
</dbReference>
<dbReference type="PANTHER" id="PTHR24221">
    <property type="entry name" value="ATP-BINDING CASSETTE SUB-FAMILY B"/>
    <property type="match status" value="1"/>
</dbReference>
<dbReference type="PROSITE" id="PS00211">
    <property type="entry name" value="ABC_TRANSPORTER_1"/>
    <property type="match status" value="1"/>
</dbReference>
<dbReference type="AlphaFoldDB" id="A0A7T0LK33"/>
<feature type="domain" description="ABC transporter" evidence="9">
    <location>
        <begin position="364"/>
        <end position="590"/>
    </location>
</feature>
<keyword evidence="4 11" id="KW-0067">ATP-binding</keyword>
<dbReference type="KEGG" id="arep:ID810_10950"/>
<evidence type="ECO:0000256" key="3">
    <source>
        <dbReference type="ARBA" id="ARBA00022741"/>
    </source>
</evidence>
<evidence type="ECO:0000256" key="5">
    <source>
        <dbReference type="ARBA" id="ARBA00022989"/>
    </source>
</evidence>
<accession>A0A7T0LK33</accession>
<dbReference type="GO" id="GO:0005886">
    <property type="term" value="C:plasma membrane"/>
    <property type="evidence" value="ECO:0007669"/>
    <property type="project" value="UniProtKB-SubCell"/>
</dbReference>
<feature type="region of interest" description="Disordered" evidence="7">
    <location>
        <begin position="338"/>
        <end position="358"/>
    </location>
</feature>
<feature type="region of interest" description="Disordered" evidence="7">
    <location>
        <begin position="1"/>
        <end position="27"/>
    </location>
</feature>
<evidence type="ECO:0000256" key="7">
    <source>
        <dbReference type="SAM" id="MobiDB-lite"/>
    </source>
</evidence>
<dbReference type="EMBL" id="CP063989">
    <property type="protein sequence ID" value="QPL05221.1"/>
    <property type="molecule type" value="Genomic_DNA"/>
</dbReference>
<protein>
    <submittedName>
        <fullName evidence="11">ATP-binding cassette domain-containing protein</fullName>
    </submittedName>
</protein>
<keyword evidence="6 8" id="KW-0472">Membrane</keyword>
<feature type="compositionally biased region" description="Basic and acidic residues" evidence="7">
    <location>
        <begin position="348"/>
        <end position="358"/>
    </location>
</feature>
<feature type="transmembrane region" description="Helical" evidence="8">
    <location>
        <begin position="176"/>
        <end position="197"/>
    </location>
</feature>
<feature type="transmembrane region" description="Helical" evidence="8">
    <location>
        <begin position="255"/>
        <end position="275"/>
    </location>
</feature>
<dbReference type="Pfam" id="PF00664">
    <property type="entry name" value="ABC_membrane"/>
    <property type="match status" value="1"/>
</dbReference>
<dbReference type="InterPro" id="IPR011527">
    <property type="entry name" value="ABC1_TM_dom"/>
</dbReference>